<proteinExistence type="predicted"/>
<evidence type="ECO:0000313" key="5">
    <source>
        <dbReference type="EMBL" id="GBG08277.1"/>
    </source>
</evidence>
<dbReference type="PANTHER" id="PTHR33154">
    <property type="entry name" value="TRANSCRIPTIONAL REGULATOR, ARSR FAMILY"/>
    <property type="match status" value="1"/>
</dbReference>
<evidence type="ECO:0000313" key="6">
    <source>
        <dbReference type="Proteomes" id="UP000245202"/>
    </source>
</evidence>
<dbReference type="PROSITE" id="PS50987">
    <property type="entry name" value="HTH_ARSR_2"/>
    <property type="match status" value="1"/>
</dbReference>
<sequence>MEAAKLSIFEVIAEPNRRTMIELLRVRERSVNELVGHLAISQPAVSKHLGILKNAALVGIRQEAQKRIYYLRPEPLREIDSWIENYREFWSDRLDALEDLLDKNGK</sequence>
<evidence type="ECO:0000256" key="1">
    <source>
        <dbReference type="ARBA" id="ARBA00023015"/>
    </source>
</evidence>
<evidence type="ECO:0000259" key="4">
    <source>
        <dbReference type="PROSITE" id="PS50987"/>
    </source>
</evidence>
<dbReference type="AlphaFoldDB" id="A0A2R5ENX7"/>
<evidence type="ECO:0000256" key="3">
    <source>
        <dbReference type="ARBA" id="ARBA00023163"/>
    </source>
</evidence>
<dbReference type="RefSeq" id="WP_108993256.1">
    <property type="nucleotide sequence ID" value="NZ_BDQX01000163.1"/>
</dbReference>
<dbReference type="InterPro" id="IPR036388">
    <property type="entry name" value="WH-like_DNA-bd_sf"/>
</dbReference>
<dbReference type="CDD" id="cd00090">
    <property type="entry name" value="HTH_ARSR"/>
    <property type="match status" value="1"/>
</dbReference>
<dbReference type="NCBIfam" id="NF033788">
    <property type="entry name" value="HTH_metalloreg"/>
    <property type="match status" value="1"/>
</dbReference>
<dbReference type="PRINTS" id="PR00778">
    <property type="entry name" value="HTHARSR"/>
</dbReference>
<comment type="caution">
    <text evidence="5">The sequence shown here is derived from an EMBL/GenBank/DDBJ whole genome shotgun (WGS) entry which is preliminary data.</text>
</comment>
<evidence type="ECO:0000256" key="2">
    <source>
        <dbReference type="ARBA" id="ARBA00023125"/>
    </source>
</evidence>
<accession>A0A2R5ENX7</accession>
<keyword evidence="1" id="KW-0805">Transcription regulation</keyword>
<gene>
    <name evidence="5" type="ORF">PAT3040_02851</name>
</gene>
<dbReference type="InterPro" id="IPR011991">
    <property type="entry name" value="ArsR-like_HTH"/>
</dbReference>
<dbReference type="InterPro" id="IPR001845">
    <property type="entry name" value="HTH_ArsR_DNA-bd_dom"/>
</dbReference>
<feature type="domain" description="HTH arsR-type" evidence="4">
    <location>
        <begin position="1"/>
        <end position="91"/>
    </location>
</feature>
<keyword evidence="2" id="KW-0238">DNA-binding</keyword>
<dbReference type="Pfam" id="PF01022">
    <property type="entry name" value="HTH_5"/>
    <property type="match status" value="1"/>
</dbReference>
<dbReference type="Proteomes" id="UP000245202">
    <property type="component" value="Unassembled WGS sequence"/>
</dbReference>
<dbReference type="Gene3D" id="1.10.10.10">
    <property type="entry name" value="Winged helix-like DNA-binding domain superfamily/Winged helix DNA-binding domain"/>
    <property type="match status" value="1"/>
</dbReference>
<organism evidence="5 6">
    <name type="scientific">Paenibacillus agaridevorans</name>
    <dbReference type="NCBI Taxonomy" id="171404"/>
    <lineage>
        <taxon>Bacteria</taxon>
        <taxon>Bacillati</taxon>
        <taxon>Bacillota</taxon>
        <taxon>Bacilli</taxon>
        <taxon>Bacillales</taxon>
        <taxon>Paenibacillaceae</taxon>
        <taxon>Paenibacillus</taxon>
    </lineage>
</organism>
<dbReference type="EMBL" id="BDQX01000163">
    <property type="protein sequence ID" value="GBG08277.1"/>
    <property type="molecule type" value="Genomic_DNA"/>
</dbReference>
<dbReference type="SMART" id="SM00418">
    <property type="entry name" value="HTH_ARSR"/>
    <property type="match status" value="1"/>
</dbReference>
<keyword evidence="6" id="KW-1185">Reference proteome</keyword>
<protein>
    <submittedName>
        <fullName evidence="5">Transcriptional regulator</fullName>
    </submittedName>
</protein>
<dbReference type="GO" id="GO:0003677">
    <property type="term" value="F:DNA binding"/>
    <property type="evidence" value="ECO:0007669"/>
    <property type="project" value="UniProtKB-KW"/>
</dbReference>
<dbReference type="PANTHER" id="PTHR33154:SF33">
    <property type="entry name" value="TRANSCRIPTIONAL REPRESSOR SDPR"/>
    <property type="match status" value="1"/>
</dbReference>
<dbReference type="InterPro" id="IPR051081">
    <property type="entry name" value="HTH_MetalResp_TranReg"/>
</dbReference>
<keyword evidence="3" id="KW-0804">Transcription</keyword>
<dbReference type="GO" id="GO:0003700">
    <property type="term" value="F:DNA-binding transcription factor activity"/>
    <property type="evidence" value="ECO:0007669"/>
    <property type="project" value="InterPro"/>
</dbReference>
<name>A0A2R5ENX7_9BACL</name>
<dbReference type="InterPro" id="IPR036390">
    <property type="entry name" value="WH_DNA-bd_sf"/>
</dbReference>
<dbReference type="SUPFAM" id="SSF46785">
    <property type="entry name" value="Winged helix' DNA-binding domain"/>
    <property type="match status" value="1"/>
</dbReference>
<reference evidence="5 6" key="1">
    <citation type="submission" date="2017-08" db="EMBL/GenBank/DDBJ databases">
        <title>Substantial Increase in Enzyme Production by Combined Drug-Resistance Mutations in Paenibacillus agaridevorans.</title>
        <authorList>
            <person name="Tanaka Y."/>
            <person name="Funane K."/>
            <person name="Hosaka T."/>
            <person name="Shiwa Y."/>
            <person name="Fujita N."/>
            <person name="Miyazaki T."/>
            <person name="Yoshikawa H."/>
            <person name="Murakami K."/>
            <person name="Kasahara K."/>
            <person name="Inaoka T."/>
            <person name="Hiraga Y."/>
            <person name="Ochi K."/>
        </authorList>
    </citation>
    <scope>NUCLEOTIDE SEQUENCE [LARGE SCALE GENOMIC DNA]</scope>
    <source>
        <strain evidence="5 6">T-3040</strain>
    </source>
</reference>